<feature type="domain" description="Multidrug resistance protein MdtA-like C-terminal permuted SH3" evidence="8">
    <location>
        <begin position="318"/>
        <end position="375"/>
    </location>
</feature>
<dbReference type="InterPro" id="IPR058627">
    <property type="entry name" value="MdtA-like_C"/>
</dbReference>
<keyword evidence="5" id="KW-0812">Transmembrane</keyword>
<evidence type="ECO:0000256" key="4">
    <source>
        <dbReference type="ARBA" id="ARBA00023054"/>
    </source>
</evidence>
<sequence>MFIKIVNFTMRNLWVGKRRLIVFFLLVAAVAVALWYGLERRSERMAPPLLTATIVRQDLASFVLASGVLQPVLTVAVGAQVSGQIKHMHVTPGQMVRRGQLLAEIDPKLAMDNLLIAQADLAALDAEARGMAVRWRQAVREALRQRALQDGGVSSQREREQADTERSRLDADLAGLRARIRRARHVVDQERTKLAYTRIVAPMDGQVLSIDNGEGQTVNAVQQAPTILKLGDLSRIKVRAHVSEADIMRVRVGQKAWFSLLGSPETRYDGKVEEILPTPEKLNNAMFFSVQFSVANPEHRLRGDMTAQVTVVLAEARQVLAVPLVALDVGDERGTSVRLLLPDGTTVERQVRIGLRGRTHAQVLAGLAEGDKVVLAAPDQEDNGHG</sequence>
<evidence type="ECO:0000313" key="9">
    <source>
        <dbReference type="EMBL" id="TDR78339.1"/>
    </source>
</evidence>
<dbReference type="PANTHER" id="PTHR30469">
    <property type="entry name" value="MULTIDRUG RESISTANCE PROTEIN MDTA"/>
    <property type="match status" value="1"/>
</dbReference>
<dbReference type="PANTHER" id="PTHR30469:SF33">
    <property type="entry name" value="SLR1207 PROTEIN"/>
    <property type="match status" value="1"/>
</dbReference>
<dbReference type="EMBL" id="SNZP01000008">
    <property type="protein sequence ID" value="TDR78339.1"/>
    <property type="molecule type" value="Genomic_DNA"/>
</dbReference>
<dbReference type="Gene3D" id="2.40.30.170">
    <property type="match status" value="1"/>
</dbReference>
<evidence type="ECO:0000259" key="8">
    <source>
        <dbReference type="Pfam" id="PF25967"/>
    </source>
</evidence>
<keyword evidence="3" id="KW-0813">Transport</keyword>
<evidence type="ECO:0000259" key="6">
    <source>
        <dbReference type="Pfam" id="PF25917"/>
    </source>
</evidence>
<evidence type="ECO:0000256" key="5">
    <source>
        <dbReference type="SAM" id="Phobius"/>
    </source>
</evidence>
<dbReference type="OrthoDB" id="9784484at2"/>
<dbReference type="Proteomes" id="UP000295611">
    <property type="component" value="Unassembled WGS sequence"/>
</dbReference>
<keyword evidence="10" id="KW-1185">Reference proteome</keyword>
<accession>A0A4R7B3J5</accession>
<dbReference type="InterPro" id="IPR006143">
    <property type="entry name" value="RND_pump_MFP"/>
</dbReference>
<dbReference type="GO" id="GO:1990281">
    <property type="term" value="C:efflux pump complex"/>
    <property type="evidence" value="ECO:0007669"/>
    <property type="project" value="TreeGrafter"/>
</dbReference>
<proteinExistence type="inferred from homology"/>
<organism evidence="9 10">
    <name type="scientific">Paludibacterium purpuratum</name>
    <dbReference type="NCBI Taxonomy" id="1144873"/>
    <lineage>
        <taxon>Bacteria</taxon>
        <taxon>Pseudomonadati</taxon>
        <taxon>Pseudomonadota</taxon>
        <taxon>Betaproteobacteria</taxon>
        <taxon>Neisseriales</taxon>
        <taxon>Chromobacteriaceae</taxon>
        <taxon>Paludibacterium</taxon>
    </lineage>
</organism>
<dbReference type="Gene3D" id="2.40.50.100">
    <property type="match status" value="1"/>
</dbReference>
<dbReference type="SUPFAM" id="SSF111369">
    <property type="entry name" value="HlyD-like secretion proteins"/>
    <property type="match status" value="1"/>
</dbReference>
<dbReference type="NCBIfam" id="TIGR01730">
    <property type="entry name" value="RND_mfp"/>
    <property type="match status" value="1"/>
</dbReference>
<dbReference type="Gene3D" id="6.10.140.1990">
    <property type="match status" value="1"/>
</dbReference>
<dbReference type="GO" id="GO:0019898">
    <property type="term" value="C:extrinsic component of membrane"/>
    <property type="evidence" value="ECO:0007669"/>
    <property type="project" value="InterPro"/>
</dbReference>
<name>A0A4R7B3J5_9NEIS</name>
<gene>
    <name evidence="9" type="ORF">DFP86_10856</name>
</gene>
<feature type="domain" description="Multidrug resistance protein MdtA-like barrel-sandwich hybrid" evidence="6">
    <location>
        <begin position="74"/>
        <end position="228"/>
    </location>
</feature>
<dbReference type="AlphaFoldDB" id="A0A4R7B3J5"/>
<feature type="transmembrane region" description="Helical" evidence="5">
    <location>
        <begin position="20"/>
        <end position="38"/>
    </location>
</feature>
<comment type="similarity">
    <text evidence="2">Belongs to the membrane fusion protein (MFP) (TC 8.A.1) family.</text>
</comment>
<evidence type="ECO:0000313" key="10">
    <source>
        <dbReference type="Proteomes" id="UP000295611"/>
    </source>
</evidence>
<keyword evidence="4" id="KW-0175">Coiled coil</keyword>
<dbReference type="Pfam" id="PF25917">
    <property type="entry name" value="BSH_RND"/>
    <property type="match status" value="1"/>
</dbReference>
<evidence type="ECO:0000259" key="7">
    <source>
        <dbReference type="Pfam" id="PF25944"/>
    </source>
</evidence>
<dbReference type="GO" id="GO:0030313">
    <property type="term" value="C:cell envelope"/>
    <property type="evidence" value="ECO:0007669"/>
    <property type="project" value="UniProtKB-SubCell"/>
</dbReference>
<dbReference type="InterPro" id="IPR030190">
    <property type="entry name" value="MacA_alpha-hairpin_sf"/>
</dbReference>
<dbReference type="GO" id="GO:0015562">
    <property type="term" value="F:efflux transmembrane transporter activity"/>
    <property type="evidence" value="ECO:0007669"/>
    <property type="project" value="TreeGrafter"/>
</dbReference>
<dbReference type="InterPro" id="IPR058625">
    <property type="entry name" value="MdtA-like_BSH"/>
</dbReference>
<dbReference type="Gene3D" id="2.40.420.20">
    <property type="match status" value="1"/>
</dbReference>
<dbReference type="GO" id="GO:1990195">
    <property type="term" value="C:macrolide transmembrane transporter complex"/>
    <property type="evidence" value="ECO:0007669"/>
    <property type="project" value="InterPro"/>
</dbReference>
<keyword evidence="5" id="KW-0472">Membrane</keyword>
<feature type="domain" description="Multidrug resistance protein MdtA-like beta-barrel" evidence="7">
    <location>
        <begin position="236"/>
        <end position="312"/>
    </location>
</feature>
<dbReference type="Pfam" id="PF25944">
    <property type="entry name" value="Beta-barrel_RND"/>
    <property type="match status" value="1"/>
</dbReference>
<evidence type="ECO:0000256" key="1">
    <source>
        <dbReference type="ARBA" id="ARBA00004236"/>
    </source>
</evidence>
<evidence type="ECO:0000256" key="2">
    <source>
        <dbReference type="ARBA" id="ARBA00009477"/>
    </source>
</evidence>
<dbReference type="GO" id="GO:1990961">
    <property type="term" value="P:xenobiotic detoxification by transmembrane export across the plasma membrane"/>
    <property type="evidence" value="ECO:0007669"/>
    <property type="project" value="InterPro"/>
</dbReference>
<keyword evidence="5" id="KW-1133">Transmembrane helix</keyword>
<evidence type="ECO:0000256" key="3">
    <source>
        <dbReference type="ARBA" id="ARBA00022448"/>
    </source>
</evidence>
<comment type="subcellular location">
    <subcellularLocation>
        <location evidence="1">Cell membrane</location>
    </subcellularLocation>
</comment>
<dbReference type="Pfam" id="PF25967">
    <property type="entry name" value="RND-MFP_C"/>
    <property type="match status" value="1"/>
</dbReference>
<reference evidence="9 10" key="1">
    <citation type="submission" date="2019-03" db="EMBL/GenBank/DDBJ databases">
        <title>Genomic Encyclopedia of Type Strains, Phase III (KMG-III): the genomes of soil and plant-associated and newly described type strains.</title>
        <authorList>
            <person name="Whitman W."/>
        </authorList>
    </citation>
    <scope>NUCLEOTIDE SEQUENCE [LARGE SCALE GENOMIC DNA]</scope>
    <source>
        <strain evidence="9 10">CECT 8976</strain>
    </source>
</reference>
<comment type="caution">
    <text evidence="9">The sequence shown here is derived from an EMBL/GenBank/DDBJ whole genome shotgun (WGS) entry which is preliminary data.</text>
</comment>
<dbReference type="InterPro" id="IPR058626">
    <property type="entry name" value="MdtA-like_b-barrel"/>
</dbReference>
<protein>
    <submittedName>
        <fullName evidence="9">Macrolide-specific efflux system membrane fusion protein</fullName>
    </submittedName>
</protein>